<feature type="region of interest" description="Disordered" evidence="1">
    <location>
        <begin position="131"/>
        <end position="152"/>
    </location>
</feature>
<keyword evidence="3" id="KW-1185">Reference proteome</keyword>
<proteinExistence type="predicted"/>
<dbReference type="AlphaFoldDB" id="A0A8H7RBW0"/>
<dbReference type="EMBL" id="JAEPRC010000128">
    <property type="protein sequence ID" value="KAG2207465.1"/>
    <property type="molecule type" value="Genomic_DNA"/>
</dbReference>
<protein>
    <submittedName>
        <fullName evidence="2">Uncharacterized protein</fullName>
    </submittedName>
</protein>
<accession>A0A8H7RBW0</accession>
<dbReference type="OrthoDB" id="2239580at2759"/>
<name>A0A8H7RBW0_9FUNG</name>
<comment type="caution">
    <text evidence="2">The sequence shown here is derived from an EMBL/GenBank/DDBJ whole genome shotgun (WGS) entry which is preliminary data.</text>
</comment>
<evidence type="ECO:0000313" key="2">
    <source>
        <dbReference type="EMBL" id="KAG2207465.1"/>
    </source>
</evidence>
<dbReference type="Proteomes" id="UP000650833">
    <property type="component" value="Unassembled WGS sequence"/>
</dbReference>
<evidence type="ECO:0000256" key="1">
    <source>
        <dbReference type="SAM" id="MobiDB-lite"/>
    </source>
</evidence>
<reference evidence="2" key="1">
    <citation type="submission" date="2020-12" db="EMBL/GenBank/DDBJ databases">
        <title>Metabolic potential, ecology and presence of endohyphal bacteria is reflected in genomic diversity of Mucoromycotina.</title>
        <authorList>
            <person name="Muszewska A."/>
            <person name="Okrasinska A."/>
            <person name="Steczkiewicz K."/>
            <person name="Drgas O."/>
            <person name="Orlowska M."/>
            <person name="Perlinska-Lenart U."/>
            <person name="Aleksandrzak-Piekarczyk T."/>
            <person name="Szatraj K."/>
            <person name="Zielenkiewicz U."/>
            <person name="Pilsyk S."/>
            <person name="Malc E."/>
            <person name="Mieczkowski P."/>
            <person name="Kruszewska J.S."/>
            <person name="Biernat P."/>
            <person name="Pawlowska J."/>
        </authorList>
    </citation>
    <scope>NUCLEOTIDE SEQUENCE</scope>
    <source>
        <strain evidence="2">CBS 226.32</strain>
    </source>
</reference>
<sequence length="215" mass="24952">MATLDAFLARGKKKSQSSIRETNYKHAFVNPFTALVKKPLPTCTTSIKPVKNQNKTITQYFTPMDMDEEMEEPPAEICTIRKKLPVMDLWNIMQYELDQDPFYNDGLEQKDPATTQISSTALTNPISLANRRRRRQSDVDQSSTNKRCKKTDHELSSIMARFLSMGTAIKHHPTNLDFLNEFSEEAEDLSRQVRHKQTIQESHLFVYKITQEFLY</sequence>
<evidence type="ECO:0000313" key="3">
    <source>
        <dbReference type="Proteomes" id="UP000650833"/>
    </source>
</evidence>
<organism evidence="2 3">
    <name type="scientific">Mucor plumbeus</name>
    <dbReference type="NCBI Taxonomy" id="97098"/>
    <lineage>
        <taxon>Eukaryota</taxon>
        <taxon>Fungi</taxon>
        <taxon>Fungi incertae sedis</taxon>
        <taxon>Mucoromycota</taxon>
        <taxon>Mucoromycotina</taxon>
        <taxon>Mucoromycetes</taxon>
        <taxon>Mucorales</taxon>
        <taxon>Mucorineae</taxon>
        <taxon>Mucoraceae</taxon>
        <taxon>Mucor</taxon>
    </lineage>
</organism>
<gene>
    <name evidence="2" type="ORF">INT46_007232</name>
</gene>